<protein>
    <submittedName>
        <fullName evidence="2">F-box</fullName>
    </submittedName>
</protein>
<evidence type="ECO:0000259" key="1">
    <source>
        <dbReference type="PROSITE" id="PS50181"/>
    </source>
</evidence>
<dbReference type="EMBL" id="KE145369">
    <property type="protein sequence ID" value="EPE27810.1"/>
    <property type="molecule type" value="Genomic_DNA"/>
</dbReference>
<evidence type="ECO:0000313" key="3">
    <source>
        <dbReference type="Proteomes" id="UP000016922"/>
    </source>
</evidence>
<dbReference type="KEGG" id="glz:GLAREA_04601"/>
<dbReference type="OrthoDB" id="4986826at2759"/>
<dbReference type="AlphaFoldDB" id="S3CQ48"/>
<evidence type="ECO:0000313" key="2">
    <source>
        <dbReference type="EMBL" id="EPE27810.1"/>
    </source>
</evidence>
<gene>
    <name evidence="2" type="ORF">GLAREA_04601</name>
</gene>
<dbReference type="InterPro" id="IPR001810">
    <property type="entry name" value="F-box_dom"/>
</dbReference>
<dbReference type="HOGENOM" id="CLU_1532706_0_0_1"/>
<reference evidence="2 3" key="1">
    <citation type="journal article" date="2013" name="BMC Genomics">
        <title>Genomics-driven discovery of the pneumocandin biosynthetic gene cluster in the fungus Glarea lozoyensis.</title>
        <authorList>
            <person name="Chen L."/>
            <person name="Yue Q."/>
            <person name="Zhang X."/>
            <person name="Xiang M."/>
            <person name="Wang C."/>
            <person name="Li S."/>
            <person name="Che Y."/>
            <person name="Ortiz-Lopez F.J."/>
            <person name="Bills G.F."/>
            <person name="Liu X."/>
            <person name="An Z."/>
        </authorList>
    </citation>
    <scope>NUCLEOTIDE SEQUENCE [LARGE SCALE GENOMIC DNA]</scope>
    <source>
        <strain evidence="3">ATCC 20868 / MF5171</strain>
    </source>
</reference>
<sequence>MDDLPTELVVQIISYVPKTSLPQLRLVSRLFNNLSIVYVFSHIPQWLDYEASHRLVLTIAHDAYNRPAAMWSPWATAPDEPCDNIFLGIVWKVLVGTNVPGSNREVVALTAWNFAALSGREDMDEKRLRTGQNRFWMHRSYAKGIEEVSTKPCIGVVKSVEMVGMLEVDCMDSGS</sequence>
<dbReference type="SUPFAM" id="SSF81383">
    <property type="entry name" value="F-box domain"/>
    <property type="match status" value="1"/>
</dbReference>
<dbReference type="PROSITE" id="PS50181">
    <property type="entry name" value="FBOX"/>
    <property type="match status" value="1"/>
</dbReference>
<feature type="domain" description="F-box" evidence="1">
    <location>
        <begin position="1"/>
        <end position="34"/>
    </location>
</feature>
<dbReference type="Proteomes" id="UP000016922">
    <property type="component" value="Unassembled WGS sequence"/>
</dbReference>
<organism evidence="2 3">
    <name type="scientific">Glarea lozoyensis (strain ATCC 20868 / MF5171)</name>
    <dbReference type="NCBI Taxonomy" id="1116229"/>
    <lineage>
        <taxon>Eukaryota</taxon>
        <taxon>Fungi</taxon>
        <taxon>Dikarya</taxon>
        <taxon>Ascomycota</taxon>
        <taxon>Pezizomycotina</taxon>
        <taxon>Leotiomycetes</taxon>
        <taxon>Helotiales</taxon>
        <taxon>Helotiaceae</taxon>
        <taxon>Glarea</taxon>
    </lineage>
</organism>
<dbReference type="SMART" id="SM00256">
    <property type="entry name" value="FBOX"/>
    <property type="match status" value="1"/>
</dbReference>
<accession>S3CQ48</accession>
<keyword evidence="3" id="KW-1185">Reference proteome</keyword>
<dbReference type="GeneID" id="19463656"/>
<name>S3CQ48_GLAL2</name>
<dbReference type="InterPro" id="IPR036047">
    <property type="entry name" value="F-box-like_dom_sf"/>
</dbReference>
<dbReference type="RefSeq" id="XP_008085169.1">
    <property type="nucleotide sequence ID" value="XM_008086978.1"/>
</dbReference>
<dbReference type="Pfam" id="PF12937">
    <property type="entry name" value="F-box-like"/>
    <property type="match status" value="1"/>
</dbReference>
<proteinExistence type="predicted"/>
<dbReference type="eggNOG" id="ENOG502RHR6">
    <property type="taxonomic scope" value="Eukaryota"/>
</dbReference>